<comment type="caution">
    <text evidence="2">The sequence shown here is derived from an EMBL/GenBank/DDBJ whole genome shotgun (WGS) entry which is preliminary data.</text>
</comment>
<dbReference type="PANTHER" id="PTHR34818:SF1">
    <property type="entry name" value="PROTEIN BLI-3"/>
    <property type="match status" value="1"/>
</dbReference>
<evidence type="ECO:0000313" key="2">
    <source>
        <dbReference type="EMBL" id="MBC1399896.1"/>
    </source>
</evidence>
<gene>
    <name evidence="2" type="ORF">HB844_13615</name>
</gene>
<sequence length="139" mass="16067">MRNELEERILNVLDAHKIGVMASVKNNFPHVRYMTFFHKGLTLYTATLDTLPKIDEIARNPHVCILIGYEGEQVKSAFIEFNGRVVIEENEAIIEEIWEKLDSEWLDKTQAGFKVLKIIPEEILIFDLLAEEPDVLDLI</sequence>
<dbReference type="Proteomes" id="UP000571128">
    <property type="component" value="Unassembled WGS sequence"/>
</dbReference>
<protein>
    <submittedName>
        <fullName evidence="2">Pyridoxamine 5'-phosphate oxidase family protein</fullName>
    </submittedName>
</protein>
<name>A0A841YHZ4_9LIST</name>
<evidence type="ECO:0000259" key="1">
    <source>
        <dbReference type="Pfam" id="PF01243"/>
    </source>
</evidence>
<dbReference type="SUPFAM" id="SSF50475">
    <property type="entry name" value="FMN-binding split barrel"/>
    <property type="match status" value="1"/>
</dbReference>
<dbReference type="Pfam" id="PF01243">
    <property type="entry name" value="PNPOx_N"/>
    <property type="match status" value="1"/>
</dbReference>
<feature type="domain" description="Pyridoxamine 5'-phosphate oxidase N-terminal" evidence="1">
    <location>
        <begin position="5"/>
        <end position="123"/>
    </location>
</feature>
<dbReference type="PANTHER" id="PTHR34818">
    <property type="entry name" value="PROTEIN BLI-3"/>
    <property type="match status" value="1"/>
</dbReference>
<dbReference type="EMBL" id="JAARPY010000019">
    <property type="protein sequence ID" value="MBC1399896.1"/>
    <property type="molecule type" value="Genomic_DNA"/>
</dbReference>
<dbReference type="InterPro" id="IPR052917">
    <property type="entry name" value="Stress-Dev_Protein"/>
</dbReference>
<organism evidence="2 3">
    <name type="scientific">Listeria fleischmannii</name>
    <dbReference type="NCBI Taxonomy" id="1069827"/>
    <lineage>
        <taxon>Bacteria</taxon>
        <taxon>Bacillati</taxon>
        <taxon>Bacillota</taxon>
        <taxon>Bacilli</taxon>
        <taxon>Bacillales</taxon>
        <taxon>Listeriaceae</taxon>
        <taxon>Listeria</taxon>
    </lineage>
</organism>
<dbReference type="InterPro" id="IPR011576">
    <property type="entry name" value="Pyridox_Oxase_N"/>
</dbReference>
<dbReference type="AlphaFoldDB" id="A0A841YHZ4"/>
<dbReference type="Gene3D" id="2.30.110.10">
    <property type="entry name" value="Electron Transport, Fmn-binding Protein, Chain A"/>
    <property type="match status" value="1"/>
</dbReference>
<reference evidence="2 3" key="1">
    <citation type="submission" date="2020-03" db="EMBL/GenBank/DDBJ databases">
        <title>Soil Listeria distribution.</title>
        <authorList>
            <person name="Liao J."/>
            <person name="Wiedmann M."/>
        </authorList>
    </citation>
    <scope>NUCLEOTIDE SEQUENCE [LARGE SCALE GENOMIC DNA]</scope>
    <source>
        <strain evidence="2 3">FSL L7-1645</strain>
    </source>
</reference>
<accession>A0A841YHZ4</accession>
<proteinExistence type="predicted"/>
<dbReference type="InterPro" id="IPR012349">
    <property type="entry name" value="Split_barrel_FMN-bd"/>
</dbReference>
<dbReference type="RefSeq" id="WP_007548496.1">
    <property type="nucleotide sequence ID" value="NZ_JAARPY010000019.1"/>
</dbReference>
<evidence type="ECO:0000313" key="3">
    <source>
        <dbReference type="Proteomes" id="UP000571128"/>
    </source>
</evidence>